<feature type="compositionally biased region" description="Low complexity" evidence="5">
    <location>
        <begin position="23"/>
        <end position="49"/>
    </location>
</feature>
<evidence type="ECO:0000313" key="8">
    <source>
        <dbReference type="Proteomes" id="UP001157126"/>
    </source>
</evidence>
<feature type="region of interest" description="Disordered" evidence="5">
    <location>
        <begin position="23"/>
        <end position="61"/>
    </location>
</feature>
<evidence type="ECO:0000259" key="6">
    <source>
        <dbReference type="PROSITE" id="PS50072"/>
    </source>
</evidence>
<evidence type="ECO:0000313" key="7">
    <source>
        <dbReference type="EMBL" id="GMA42309.1"/>
    </source>
</evidence>
<evidence type="ECO:0000256" key="3">
    <source>
        <dbReference type="ARBA" id="ARBA00023235"/>
    </source>
</evidence>
<protein>
    <recommendedName>
        <fullName evidence="4">Peptidyl-prolyl cis-trans isomerase</fullName>
        <shortName evidence="4">PPIase</shortName>
        <ecNumber evidence="4">5.2.1.8</ecNumber>
    </recommendedName>
</protein>
<name>A0ABQ6IWH3_9MICO</name>
<feature type="domain" description="PPIase cyclophilin-type" evidence="6">
    <location>
        <begin position="87"/>
        <end position="232"/>
    </location>
</feature>
<dbReference type="PROSITE" id="PS51257">
    <property type="entry name" value="PROKAR_LIPOPROTEIN"/>
    <property type="match status" value="1"/>
</dbReference>
<evidence type="ECO:0000256" key="1">
    <source>
        <dbReference type="ARBA" id="ARBA00002388"/>
    </source>
</evidence>
<dbReference type="PANTHER" id="PTHR45625:SF4">
    <property type="entry name" value="PEPTIDYLPROLYL ISOMERASE DOMAIN AND WD REPEAT-CONTAINING PROTEIN 1"/>
    <property type="match status" value="1"/>
</dbReference>
<feature type="chain" id="PRO_5044972346" description="Peptidyl-prolyl cis-trans isomerase" evidence="4">
    <location>
        <begin position="23"/>
        <end position="232"/>
    </location>
</feature>
<feature type="compositionally biased region" description="Basic and acidic residues" evidence="5">
    <location>
        <begin position="220"/>
        <end position="232"/>
    </location>
</feature>
<organism evidence="7 8">
    <name type="scientific">Mobilicoccus caccae</name>
    <dbReference type="NCBI Taxonomy" id="1859295"/>
    <lineage>
        <taxon>Bacteria</taxon>
        <taxon>Bacillati</taxon>
        <taxon>Actinomycetota</taxon>
        <taxon>Actinomycetes</taxon>
        <taxon>Micrococcales</taxon>
        <taxon>Dermatophilaceae</taxon>
        <taxon>Mobilicoccus</taxon>
    </lineage>
</organism>
<comment type="function">
    <text evidence="1 4">PPIases accelerate the folding of proteins. It catalyzes the cis-trans isomerization of proline imidic peptide bonds in oligopeptides.</text>
</comment>
<dbReference type="CDD" id="cd00317">
    <property type="entry name" value="cyclophilin"/>
    <property type="match status" value="1"/>
</dbReference>
<evidence type="ECO:0000256" key="5">
    <source>
        <dbReference type="SAM" id="MobiDB-lite"/>
    </source>
</evidence>
<keyword evidence="3 4" id="KW-0413">Isomerase</keyword>
<sequence length="232" mass="23701">MSTLRRTCLALAVLTLSACGSAPGPGGSNAPSTPGVAATGATATQGSPAVATDCPPEQGAAERTTQFAAPPAMCIDPAKTYTATVTTDVGEFTVDLDARKAPATVNNFVFLARHKFYDGVVFHRVIPGFMNQTGDPEGTGQGGPGYAFGDELPQAGEYEVGSVAMANAGPDTNGSQFFVVTGDDGVALPPDYSLFGKVTSGMDVVHRIEQDGSPGGAPSTEHRMESVRITEG</sequence>
<keyword evidence="8" id="KW-1185">Reference proteome</keyword>
<keyword evidence="2 4" id="KW-0697">Rotamase</keyword>
<keyword evidence="4" id="KW-0732">Signal</keyword>
<dbReference type="InterPro" id="IPR002130">
    <property type="entry name" value="Cyclophilin-type_PPIase_dom"/>
</dbReference>
<dbReference type="RefSeq" id="WP_284305746.1">
    <property type="nucleotide sequence ID" value="NZ_BSUO01000001.1"/>
</dbReference>
<dbReference type="PROSITE" id="PS00170">
    <property type="entry name" value="CSA_PPIASE_1"/>
    <property type="match status" value="1"/>
</dbReference>
<dbReference type="EC" id="5.2.1.8" evidence="4"/>
<dbReference type="InterPro" id="IPR029000">
    <property type="entry name" value="Cyclophilin-like_dom_sf"/>
</dbReference>
<reference evidence="8" key="1">
    <citation type="journal article" date="2019" name="Int. J. Syst. Evol. Microbiol.">
        <title>The Global Catalogue of Microorganisms (GCM) 10K type strain sequencing project: providing services to taxonomists for standard genome sequencing and annotation.</title>
        <authorList>
            <consortium name="The Broad Institute Genomics Platform"/>
            <consortium name="The Broad Institute Genome Sequencing Center for Infectious Disease"/>
            <person name="Wu L."/>
            <person name="Ma J."/>
        </authorList>
    </citation>
    <scope>NUCLEOTIDE SEQUENCE [LARGE SCALE GENOMIC DNA]</scope>
    <source>
        <strain evidence="8">NBRC 113072</strain>
    </source>
</reference>
<dbReference type="Pfam" id="PF00160">
    <property type="entry name" value="Pro_isomerase"/>
    <property type="match status" value="1"/>
</dbReference>
<gene>
    <name evidence="7" type="ORF">GCM10025883_43540</name>
</gene>
<comment type="catalytic activity">
    <reaction evidence="4">
        <text>[protein]-peptidylproline (omega=180) = [protein]-peptidylproline (omega=0)</text>
        <dbReference type="Rhea" id="RHEA:16237"/>
        <dbReference type="Rhea" id="RHEA-COMP:10747"/>
        <dbReference type="Rhea" id="RHEA-COMP:10748"/>
        <dbReference type="ChEBI" id="CHEBI:83833"/>
        <dbReference type="ChEBI" id="CHEBI:83834"/>
        <dbReference type="EC" id="5.2.1.8"/>
    </reaction>
</comment>
<dbReference type="Gene3D" id="2.40.100.10">
    <property type="entry name" value="Cyclophilin-like"/>
    <property type="match status" value="1"/>
</dbReference>
<evidence type="ECO:0000256" key="4">
    <source>
        <dbReference type="RuleBase" id="RU363019"/>
    </source>
</evidence>
<dbReference type="InterPro" id="IPR044666">
    <property type="entry name" value="Cyclophilin_A-like"/>
</dbReference>
<feature type="signal peptide" evidence="4">
    <location>
        <begin position="1"/>
        <end position="22"/>
    </location>
</feature>
<dbReference type="PANTHER" id="PTHR45625">
    <property type="entry name" value="PEPTIDYL-PROLYL CIS-TRANS ISOMERASE-RELATED"/>
    <property type="match status" value="1"/>
</dbReference>
<dbReference type="PROSITE" id="PS50072">
    <property type="entry name" value="CSA_PPIASE_2"/>
    <property type="match status" value="1"/>
</dbReference>
<dbReference type="SUPFAM" id="SSF50891">
    <property type="entry name" value="Cyclophilin-like"/>
    <property type="match status" value="1"/>
</dbReference>
<evidence type="ECO:0000256" key="2">
    <source>
        <dbReference type="ARBA" id="ARBA00023110"/>
    </source>
</evidence>
<feature type="region of interest" description="Disordered" evidence="5">
    <location>
        <begin position="210"/>
        <end position="232"/>
    </location>
</feature>
<dbReference type="Proteomes" id="UP001157126">
    <property type="component" value="Unassembled WGS sequence"/>
</dbReference>
<dbReference type="EMBL" id="BSUO01000001">
    <property type="protein sequence ID" value="GMA42309.1"/>
    <property type="molecule type" value="Genomic_DNA"/>
</dbReference>
<comment type="caution">
    <text evidence="7">The sequence shown here is derived from an EMBL/GenBank/DDBJ whole genome shotgun (WGS) entry which is preliminary data.</text>
</comment>
<dbReference type="PRINTS" id="PR00153">
    <property type="entry name" value="CSAPPISMRASE"/>
</dbReference>
<dbReference type="InterPro" id="IPR020892">
    <property type="entry name" value="Cyclophilin-type_PPIase_CS"/>
</dbReference>
<accession>A0ABQ6IWH3</accession>
<comment type="similarity">
    <text evidence="4">Belongs to the cyclophilin-type PPIase family.</text>
</comment>
<proteinExistence type="inferred from homology"/>